<organism evidence="2 3">
    <name type="scientific">Cudoniella acicularis</name>
    <dbReference type="NCBI Taxonomy" id="354080"/>
    <lineage>
        <taxon>Eukaryota</taxon>
        <taxon>Fungi</taxon>
        <taxon>Dikarya</taxon>
        <taxon>Ascomycota</taxon>
        <taxon>Pezizomycotina</taxon>
        <taxon>Leotiomycetes</taxon>
        <taxon>Helotiales</taxon>
        <taxon>Tricladiaceae</taxon>
        <taxon>Cudoniella</taxon>
    </lineage>
</organism>
<feature type="domain" description="Heterokaryon incompatibility" evidence="1">
    <location>
        <begin position="149"/>
        <end position="317"/>
    </location>
</feature>
<dbReference type="EMBL" id="JAAMPI010001129">
    <property type="protein sequence ID" value="KAF4626565.1"/>
    <property type="molecule type" value="Genomic_DNA"/>
</dbReference>
<dbReference type="AlphaFoldDB" id="A0A8H4W000"/>
<gene>
    <name evidence="2" type="ORF">G7Y89_g11589</name>
</gene>
<protein>
    <recommendedName>
        <fullName evidence="1">Heterokaryon incompatibility domain-containing protein</fullName>
    </recommendedName>
</protein>
<evidence type="ECO:0000313" key="3">
    <source>
        <dbReference type="Proteomes" id="UP000566819"/>
    </source>
</evidence>
<proteinExistence type="predicted"/>
<dbReference type="OrthoDB" id="3539765at2759"/>
<evidence type="ECO:0000313" key="2">
    <source>
        <dbReference type="EMBL" id="KAF4626565.1"/>
    </source>
</evidence>
<dbReference type="PANTHER" id="PTHR33112:SF10">
    <property type="entry name" value="TOL"/>
    <property type="match status" value="1"/>
</dbReference>
<accession>A0A8H4W000</accession>
<dbReference type="PANTHER" id="PTHR33112">
    <property type="entry name" value="DOMAIN PROTEIN, PUTATIVE-RELATED"/>
    <property type="match status" value="1"/>
</dbReference>
<dbReference type="Proteomes" id="UP000566819">
    <property type="component" value="Unassembled WGS sequence"/>
</dbReference>
<comment type="caution">
    <text evidence="2">The sequence shown here is derived from an EMBL/GenBank/DDBJ whole genome shotgun (WGS) entry which is preliminary data.</text>
</comment>
<name>A0A8H4W000_9HELO</name>
<keyword evidence="3" id="KW-1185">Reference proteome</keyword>
<dbReference type="InterPro" id="IPR010730">
    <property type="entry name" value="HET"/>
</dbReference>
<sequence>MLLDGFVHPKRFTDVVVSGRTCKLCRLMVSVSRELVGIEDLPYFETLEKPVDYLSWKRGEYKTDFTSRPKPVLRYGNFGDGSTIQSARFLLLFARHGSSTRRHCMRSTSELYYAAQVAEKLRNQRETWFISHTESSVGRTPKNRTTKDNIDRFKQALPMDELPQTFKDAIMVTRQLGFQYIWIDSLCIIQHDKEDWLRESAKMGDIFESSSCTLAAVHALDDDSIDQGLFLPRSDPLAVRICCPVKRKAIPKASAKVLNAAGRNCVWKYEWLKKDQGEADISDIIRHNTIVLRPRIASLWYKMQHSEWYNRGWVFQERDDEQGVETAQSLRNAWFSSTTSTAQSFVEMLAREYSTCKVSKRKDNLLAIMGICNKFRDRYGQTFHAGILDDGTGQSLLWHASEDSMPQYKDFHAPSWTWAGRSVSECELLLL</sequence>
<evidence type="ECO:0000259" key="1">
    <source>
        <dbReference type="Pfam" id="PF06985"/>
    </source>
</evidence>
<reference evidence="2 3" key="1">
    <citation type="submission" date="2020-03" db="EMBL/GenBank/DDBJ databases">
        <title>Draft Genome Sequence of Cudoniella acicularis.</title>
        <authorList>
            <person name="Buettner E."/>
            <person name="Kellner H."/>
        </authorList>
    </citation>
    <scope>NUCLEOTIDE SEQUENCE [LARGE SCALE GENOMIC DNA]</scope>
    <source>
        <strain evidence="2 3">DSM 108380</strain>
    </source>
</reference>
<dbReference type="Pfam" id="PF06985">
    <property type="entry name" value="HET"/>
    <property type="match status" value="1"/>
</dbReference>